<comment type="similarity">
    <text evidence="1 6">Belongs to the glycosyl hydrolase 1 family.</text>
</comment>
<dbReference type="GO" id="GO:0008422">
    <property type="term" value="F:beta-glucosidase activity"/>
    <property type="evidence" value="ECO:0007669"/>
    <property type="project" value="TreeGrafter"/>
</dbReference>
<dbReference type="AlphaFoldDB" id="A0A059UE66"/>
<evidence type="ECO:0000256" key="2">
    <source>
        <dbReference type="ARBA" id="ARBA00011738"/>
    </source>
</evidence>
<keyword evidence="4" id="KW-0325">Glycoprotein</keyword>
<dbReference type="PROSITE" id="PS00653">
    <property type="entry name" value="GLYCOSYL_HYDROL_F1_2"/>
    <property type="match status" value="1"/>
</dbReference>
<accession>A0A059UE66</accession>
<keyword evidence="7" id="KW-0732">Signal</keyword>
<dbReference type="Pfam" id="PF00232">
    <property type="entry name" value="Glyco_hydro_1"/>
    <property type="match status" value="1"/>
</dbReference>
<sequence>MCPKLSIFAIIAITTISVVLAATNNKRFPKDFLFGTATSAYQIEGAWNADGKSESMWDNYVHNTPGFVADNSSGDVACNSYYQWRDDVNILKEMGVNHYRFSIAWARILPTGFSDHINAKGVKYYRRLIKELKQHNIEPMVSMFHWDIPQALQDLGGFLNPKVADWFADYARTLYELFGDDVKYWFTFNEPKTYCNGGYGFAYNPPRIPSQGLKEYECSHNLLRAHAKAYRVYDEEFRSKQNGQISIVLDSMWFGPASNTTEDKKAAEQAFHFELGWYANPVHYGDYPDVMKSRIAARSAAEGRNHSRLPEFTAEEKAQLTNSTDFFALNTYTGNLVSAIPEPAITDPPSRFGDMGVNNFYDKSWETTTLDWFKVAPWGMRVLPKWVKDTYGDPAIVVTENGYPDHGGLDDAKRLKYHRDYLSYTRDAMIEDDVKVFGYTAWSLMDNFEWASGYTQKFGLYSVDFESDAKTRTPKSSAKYFRKVCKTKCLVSKCVD</sequence>
<reference evidence="8" key="1">
    <citation type="journal article" date="2014" name="Proc. Natl. Acad. Sci. U.S.A.">
        <title>Phyllotreta striolata flea beetles use host plant defense compounds to create their own glucosinolate-myrosinase system.</title>
        <authorList>
            <person name="Beran F."/>
            <person name="Pauchet Y."/>
            <person name="Kunert G."/>
            <person name="Reichelt M."/>
            <person name="Wielsch N."/>
            <person name="Vogel H."/>
            <person name="Reinecke A."/>
            <person name="Svatos A."/>
            <person name="Mewis I."/>
            <person name="Schmid D."/>
            <person name="Ramasamy S."/>
            <person name="Ulrichs C."/>
            <person name="Hansson B.S."/>
            <person name="Gershenzon J."/>
            <person name="Heckel D.G."/>
        </authorList>
    </citation>
    <scope>NUCLEOTIDE SEQUENCE</scope>
</reference>
<dbReference type="InterPro" id="IPR001360">
    <property type="entry name" value="Glyco_hydro_1"/>
</dbReference>
<evidence type="ECO:0000256" key="5">
    <source>
        <dbReference type="ARBA" id="ARBA00023295"/>
    </source>
</evidence>
<dbReference type="PRINTS" id="PR00131">
    <property type="entry name" value="GLHYDRLASE1"/>
</dbReference>
<dbReference type="PANTHER" id="PTHR10353">
    <property type="entry name" value="GLYCOSYL HYDROLASE"/>
    <property type="match status" value="1"/>
</dbReference>
<feature type="chain" id="PRO_5001582557" evidence="7">
    <location>
        <begin position="22"/>
        <end position="496"/>
    </location>
</feature>
<dbReference type="SUPFAM" id="SSF51445">
    <property type="entry name" value="(Trans)glycosidases"/>
    <property type="match status" value="1"/>
</dbReference>
<keyword evidence="5" id="KW-0326">Glycosidase</keyword>
<feature type="signal peptide" evidence="7">
    <location>
        <begin position="1"/>
        <end position="21"/>
    </location>
</feature>
<evidence type="ECO:0000256" key="7">
    <source>
        <dbReference type="SAM" id="SignalP"/>
    </source>
</evidence>
<dbReference type="InterPro" id="IPR033132">
    <property type="entry name" value="GH_1_N_CS"/>
</dbReference>
<evidence type="ECO:0000256" key="1">
    <source>
        <dbReference type="ARBA" id="ARBA00010838"/>
    </source>
</evidence>
<organism evidence="8">
    <name type="scientific">Phyllotreta striolata</name>
    <name type="common">Striped flea beetle</name>
    <name type="synonym">Crioceris striolata</name>
    <dbReference type="NCBI Taxonomy" id="444603"/>
    <lineage>
        <taxon>Eukaryota</taxon>
        <taxon>Metazoa</taxon>
        <taxon>Ecdysozoa</taxon>
        <taxon>Arthropoda</taxon>
        <taxon>Hexapoda</taxon>
        <taxon>Insecta</taxon>
        <taxon>Pterygota</taxon>
        <taxon>Neoptera</taxon>
        <taxon>Endopterygota</taxon>
        <taxon>Coleoptera</taxon>
        <taxon>Polyphaga</taxon>
        <taxon>Cucujiformia</taxon>
        <taxon>Chrysomeloidea</taxon>
        <taxon>Chrysomelidae</taxon>
        <taxon>Galerucinae</taxon>
        <taxon>Alticini</taxon>
        <taxon>Phyllotreta</taxon>
    </lineage>
</organism>
<evidence type="ECO:0000256" key="3">
    <source>
        <dbReference type="ARBA" id="ARBA00022801"/>
    </source>
</evidence>
<comment type="subunit">
    <text evidence="2">Homodimer.</text>
</comment>
<protein>
    <submittedName>
        <fullName evidence="8">Glycoside hydrolase family 1</fullName>
    </submittedName>
</protein>
<evidence type="ECO:0000256" key="6">
    <source>
        <dbReference type="RuleBase" id="RU003690"/>
    </source>
</evidence>
<dbReference type="EMBL" id="KF377846">
    <property type="protein sequence ID" value="AHZ59664.1"/>
    <property type="molecule type" value="mRNA"/>
</dbReference>
<dbReference type="GO" id="GO:0005975">
    <property type="term" value="P:carbohydrate metabolic process"/>
    <property type="evidence" value="ECO:0007669"/>
    <property type="project" value="InterPro"/>
</dbReference>
<dbReference type="InterPro" id="IPR017853">
    <property type="entry name" value="GH"/>
</dbReference>
<proteinExistence type="evidence at transcript level"/>
<dbReference type="PANTHER" id="PTHR10353:SF36">
    <property type="entry name" value="LP05116P"/>
    <property type="match status" value="1"/>
</dbReference>
<evidence type="ECO:0000256" key="4">
    <source>
        <dbReference type="ARBA" id="ARBA00023180"/>
    </source>
</evidence>
<name>A0A059UE66_PHYSR</name>
<gene>
    <name evidence="8" type="ORF">GH1-18</name>
</gene>
<dbReference type="Gene3D" id="3.20.20.80">
    <property type="entry name" value="Glycosidases"/>
    <property type="match status" value="1"/>
</dbReference>
<dbReference type="OrthoDB" id="65569at2759"/>
<keyword evidence="3 8" id="KW-0378">Hydrolase</keyword>
<dbReference type="FunFam" id="3.20.20.80:FF:000013">
    <property type="entry name" value="lactase-phlorizin hydrolase"/>
    <property type="match status" value="1"/>
</dbReference>
<evidence type="ECO:0000313" key="8">
    <source>
        <dbReference type="EMBL" id="AHZ59664.1"/>
    </source>
</evidence>